<keyword evidence="2" id="KW-1185">Reference proteome</keyword>
<evidence type="ECO:0000313" key="2">
    <source>
        <dbReference type="Proteomes" id="UP001596044"/>
    </source>
</evidence>
<evidence type="ECO:0000313" key="1">
    <source>
        <dbReference type="EMBL" id="MFC5449179.1"/>
    </source>
</evidence>
<accession>A0ABW0K7G5</accession>
<comment type="caution">
    <text evidence="1">The sequence shown here is derived from an EMBL/GenBank/DDBJ whole genome shotgun (WGS) entry which is preliminary data.</text>
</comment>
<sequence>MRRYEELTLQERREFGFIKINELKIKRLSPSIQKVLAASEGINFMPGNFMLININHIH</sequence>
<dbReference type="EMBL" id="JBHSMJ010000017">
    <property type="protein sequence ID" value="MFC5449179.1"/>
    <property type="molecule type" value="Genomic_DNA"/>
</dbReference>
<dbReference type="Proteomes" id="UP001596044">
    <property type="component" value="Unassembled WGS sequence"/>
</dbReference>
<protein>
    <submittedName>
        <fullName evidence="1">Uncharacterized protein</fullName>
    </submittedName>
</protein>
<reference evidence="2" key="1">
    <citation type="journal article" date="2019" name="Int. J. Syst. Evol. Microbiol.">
        <title>The Global Catalogue of Microorganisms (GCM) 10K type strain sequencing project: providing services to taxonomists for standard genome sequencing and annotation.</title>
        <authorList>
            <consortium name="The Broad Institute Genomics Platform"/>
            <consortium name="The Broad Institute Genome Sequencing Center for Infectious Disease"/>
            <person name="Wu L."/>
            <person name="Ma J."/>
        </authorList>
    </citation>
    <scope>NUCLEOTIDE SEQUENCE [LARGE SCALE GENOMIC DNA]</scope>
    <source>
        <strain evidence="2">KACC 11904</strain>
    </source>
</reference>
<organism evidence="1 2">
    <name type="scientific">Paenibacillus aestuarii</name>
    <dbReference type="NCBI Taxonomy" id="516965"/>
    <lineage>
        <taxon>Bacteria</taxon>
        <taxon>Bacillati</taxon>
        <taxon>Bacillota</taxon>
        <taxon>Bacilli</taxon>
        <taxon>Bacillales</taxon>
        <taxon>Paenibacillaceae</taxon>
        <taxon>Paenibacillus</taxon>
    </lineage>
</organism>
<proteinExistence type="predicted"/>
<gene>
    <name evidence="1" type="ORF">ACFPOG_12985</name>
</gene>
<name>A0ABW0K7G5_9BACL</name>
<dbReference type="RefSeq" id="WP_377524887.1">
    <property type="nucleotide sequence ID" value="NZ_JBHSMJ010000017.1"/>
</dbReference>